<feature type="region of interest" description="Disordered" evidence="4">
    <location>
        <begin position="23"/>
        <end position="162"/>
    </location>
</feature>
<feature type="compositionally biased region" description="Basic and acidic residues" evidence="4">
    <location>
        <begin position="129"/>
        <end position="142"/>
    </location>
</feature>
<keyword evidence="2" id="KW-0677">Repeat</keyword>
<feature type="compositionally biased region" description="Basic and acidic residues" evidence="4">
    <location>
        <begin position="94"/>
        <end position="108"/>
    </location>
</feature>
<protein>
    <recommendedName>
        <fullName evidence="5">RCC1-like domain-containing protein</fullName>
    </recommendedName>
</protein>
<dbReference type="PANTHER" id="PTHR45982">
    <property type="entry name" value="REGULATOR OF CHROMOSOME CONDENSATION"/>
    <property type="match status" value="1"/>
</dbReference>
<dbReference type="PROSITE" id="PS50012">
    <property type="entry name" value="RCC1_3"/>
    <property type="match status" value="5"/>
</dbReference>
<evidence type="ECO:0000313" key="7">
    <source>
        <dbReference type="Proteomes" id="UP001152646"/>
    </source>
</evidence>
<feature type="compositionally biased region" description="Low complexity" evidence="4">
    <location>
        <begin position="40"/>
        <end position="52"/>
    </location>
</feature>
<dbReference type="OrthoDB" id="61110at2759"/>
<feature type="compositionally biased region" description="Basic and acidic residues" evidence="4">
    <location>
        <begin position="63"/>
        <end position="73"/>
    </location>
</feature>
<dbReference type="AlphaFoldDB" id="A0A9W4JPQ5"/>
<feature type="repeat" description="RCC1" evidence="3">
    <location>
        <begin position="418"/>
        <end position="474"/>
    </location>
</feature>
<dbReference type="InterPro" id="IPR000408">
    <property type="entry name" value="Reg_chr_condens"/>
</dbReference>
<feature type="compositionally biased region" description="Low complexity" evidence="4">
    <location>
        <begin position="75"/>
        <end position="91"/>
    </location>
</feature>
<feature type="repeat" description="RCC1" evidence="3">
    <location>
        <begin position="311"/>
        <end position="363"/>
    </location>
</feature>
<sequence>MSHLVVFWLGTFFSRHFSLRLAPKHSSPSSSFLPLKMPPKAASKSAATAASERTSRVRSSKVTAEKKQPEKKQPAKPATTKPVKTAKTVKTTKAKAEKPKVEKKEKAAKPTKMATTVKAKSAAATKKRKADDEEEKPRETKRSRVIAQPRKTKAPAPPKAKPAKVVINEAPTTKLNVFVCGEGSSGELGLGTAKNVIDVKRPRLNKLLSPEEVGVVQVAVGGMHCVALTHDNKIFTWGVNDQGALGRDTNWDGGYKDIDGGSDSDSEDEDSGLNPLESTPTSIPTEAFPEDTVFVEVVAADSSSFALTDDGLVYGWGTFRSNDGILGFDAHNLVQKTPLLISSLKKIKHLACGANHILALNDKGRVYSWGSGQQNQLGRRIVERNRLNGLQPREFGLPKDIVCIGSGQYHSFAVHSSGKVFAWGLNSFGATALREGAGDDEAAIVHPLEVESLTGRGITQIDGGSHHSIAVAQDGECLVWGRLDGFQSGLKIDTIPDDAVIKDERDRPRILITPTVLPNFKAKVVAAASDHCVAIDVDGRPWSWGFSATYQTGQGTQDDIEVATAIDNTATRGKKLNWAGAGGQFSVFTEPASL</sequence>
<feature type="compositionally biased region" description="Acidic residues" evidence="4">
    <location>
        <begin position="260"/>
        <end position="271"/>
    </location>
</feature>
<dbReference type="PRINTS" id="PR00633">
    <property type="entry name" value="RCCNDNSATION"/>
</dbReference>
<feature type="domain" description="RCC1-like" evidence="5">
    <location>
        <begin position="177"/>
        <end position="588"/>
    </location>
</feature>
<evidence type="ECO:0000259" key="5">
    <source>
        <dbReference type="Pfam" id="PF25390"/>
    </source>
</evidence>
<dbReference type="InterPro" id="IPR058923">
    <property type="entry name" value="RCC1-like_dom"/>
</dbReference>
<keyword evidence="1" id="KW-0344">Guanine-nucleotide releasing factor</keyword>
<dbReference type="PANTHER" id="PTHR45982:SF1">
    <property type="entry name" value="REGULATOR OF CHROMOSOME CONDENSATION"/>
    <property type="match status" value="1"/>
</dbReference>
<dbReference type="InterPro" id="IPR009091">
    <property type="entry name" value="RCC1/BLIP-II"/>
</dbReference>
<dbReference type="Pfam" id="PF25390">
    <property type="entry name" value="WD40_RLD"/>
    <property type="match status" value="1"/>
</dbReference>
<feature type="repeat" description="RCC1" evidence="3">
    <location>
        <begin position="364"/>
        <end position="417"/>
    </location>
</feature>
<dbReference type="GO" id="GO:0005737">
    <property type="term" value="C:cytoplasm"/>
    <property type="evidence" value="ECO:0007669"/>
    <property type="project" value="TreeGrafter"/>
</dbReference>
<feature type="repeat" description="RCC1" evidence="3">
    <location>
        <begin position="175"/>
        <end position="231"/>
    </location>
</feature>
<comment type="caution">
    <text evidence="6">The sequence shown here is derived from an EMBL/GenBank/DDBJ whole genome shotgun (WGS) entry which is preliminary data.</text>
</comment>
<accession>A0A9W4JPQ5</accession>
<dbReference type="GO" id="GO:0005085">
    <property type="term" value="F:guanyl-nucleotide exchange factor activity"/>
    <property type="evidence" value="ECO:0007669"/>
    <property type="project" value="TreeGrafter"/>
</dbReference>
<evidence type="ECO:0000256" key="4">
    <source>
        <dbReference type="SAM" id="MobiDB-lite"/>
    </source>
</evidence>
<feature type="compositionally biased region" description="Low complexity" evidence="4">
    <location>
        <begin position="110"/>
        <end position="124"/>
    </location>
</feature>
<dbReference type="PROSITE" id="PS00625">
    <property type="entry name" value="RCC1_1"/>
    <property type="match status" value="1"/>
</dbReference>
<dbReference type="PROSITE" id="PS00626">
    <property type="entry name" value="RCC1_2"/>
    <property type="match status" value="2"/>
</dbReference>
<dbReference type="Gene3D" id="2.130.10.30">
    <property type="entry name" value="Regulator of chromosome condensation 1/beta-lactamase-inhibitor protein II"/>
    <property type="match status" value="1"/>
</dbReference>
<dbReference type="EMBL" id="CAJVPA010000210">
    <property type="protein sequence ID" value="CAG8405184.1"/>
    <property type="molecule type" value="Genomic_DNA"/>
</dbReference>
<feature type="region of interest" description="Disordered" evidence="4">
    <location>
        <begin position="250"/>
        <end position="285"/>
    </location>
</feature>
<proteinExistence type="predicted"/>
<evidence type="ECO:0000256" key="1">
    <source>
        <dbReference type="ARBA" id="ARBA00022658"/>
    </source>
</evidence>
<dbReference type="Proteomes" id="UP001152646">
    <property type="component" value="Unassembled WGS sequence"/>
</dbReference>
<dbReference type="SUPFAM" id="SSF50985">
    <property type="entry name" value="RCC1/BLIP-II"/>
    <property type="match status" value="1"/>
</dbReference>
<name>A0A9W4JPQ5_9EURO</name>
<feature type="repeat" description="RCC1" evidence="3">
    <location>
        <begin position="232"/>
        <end position="310"/>
    </location>
</feature>
<gene>
    <name evidence="6" type="ORF">PSALAMII_LOCUS8564</name>
</gene>
<dbReference type="InterPro" id="IPR051553">
    <property type="entry name" value="Ran_GTPase-activating"/>
</dbReference>
<evidence type="ECO:0000256" key="2">
    <source>
        <dbReference type="ARBA" id="ARBA00022737"/>
    </source>
</evidence>
<evidence type="ECO:0000313" key="6">
    <source>
        <dbReference type="EMBL" id="CAG8405184.1"/>
    </source>
</evidence>
<evidence type="ECO:0000256" key="3">
    <source>
        <dbReference type="PROSITE-ProRule" id="PRU00235"/>
    </source>
</evidence>
<organism evidence="6 7">
    <name type="scientific">Penicillium salamii</name>
    <dbReference type="NCBI Taxonomy" id="1612424"/>
    <lineage>
        <taxon>Eukaryota</taxon>
        <taxon>Fungi</taxon>
        <taxon>Dikarya</taxon>
        <taxon>Ascomycota</taxon>
        <taxon>Pezizomycotina</taxon>
        <taxon>Eurotiomycetes</taxon>
        <taxon>Eurotiomycetidae</taxon>
        <taxon>Eurotiales</taxon>
        <taxon>Aspergillaceae</taxon>
        <taxon>Penicillium</taxon>
    </lineage>
</organism>
<reference evidence="6" key="1">
    <citation type="submission" date="2021-07" db="EMBL/GenBank/DDBJ databases">
        <authorList>
            <person name="Branca A.L. A."/>
        </authorList>
    </citation>
    <scope>NUCLEOTIDE SEQUENCE</scope>
</reference>